<gene>
    <name evidence="1" type="ORF">AND_001612</name>
</gene>
<name>W5JTI7_ANODA</name>
<evidence type="ECO:0000313" key="1">
    <source>
        <dbReference type="EMBL" id="ETN66598.1"/>
    </source>
</evidence>
<organism evidence="1">
    <name type="scientific">Anopheles darlingi</name>
    <name type="common">Mosquito</name>
    <dbReference type="NCBI Taxonomy" id="43151"/>
    <lineage>
        <taxon>Eukaryota</taxon>
        <taxon>Metazoa</taxon>
        <taxon>Ecdysozoa</taxon>
        <taxon>Arthropoda</taxon>
        <taxon>Hexapoda</taxon>
        <taxon>Insecta</taxon>
        <taxon>Pterygota</taxon>
        <taxon>Neoptera</taxon>
        <taxon>Endopterygota</taxon>
        <taxon>Diptera</taxon>
        <taxon>Nematocera</taxon>
        <taxon>Culicoidea</taxon>
        <taxon>Culicidae</taxon>
        <taxon>Anophelinae</taxon>
        <taxon>Anopheles</taxon>
    </lineage>
</organism>
<reference evidence="2" key="4">
    <citation type="submission" date="2015-06" db="UniProtKB">
        <authorList>
            <consortium name="EnsemblMetazoa"/>
        </authorList>
    </citation>
    <scope>IDENTIFICATION</scope>
</reference>
<evidence type="ECO:0000313" key="2">
    <source>
        <dbReference type="EnsemblMetazoa" id="ADAC001612-PA"/>
    </source>
</evidence>
<accession>W5JTI7</accession>
<reference evidence="1 3" key="1">
    <citation type="journal article" date="2010" name="BMC Genomics">
        <title>Combination of measures distinguishes pre-miRNAs from other stem-loops in the genome of the newly sequenced Anopheles darlingi.</title>
        <authorList>
            <person name="Mendes N.D."/>
            <person name="Freitas A.T."/>
            <person name="Vasconcelos A.T."/>
            <person name="Sagot M.F."/>
        </authorList>
    </citation>
    <scope>NUCLEOTIDE SEQUENCE</scope>
</reference>
<reference evidence="1" key="3">
    <citation type="journal article" date="2013" name="Nucleic Acids Res.">
        <title>The genome of Anopheles darlingi, the main neotropical malaria vector.</title>
        <authorList>
            <person name="Marinotti O."/>
            <person name="Cerqueira G.C."/>
            <person name="de Almeida L.G."/>
            <person name="Ferro M.I."/>
            <person name="Loreto E.L."/>
            <person name="Zaha A."/>
            <person name="Teixeira S.M."/>
            <person name="Wespiser A.R."/>
            <person name="Almeida E Silva A."/>
            <person name="Schlindwein A.D."/>
            <person name="Pacheco A.C."/>
            <person name="Silva A.L."/>
            <person name="Graveley B.R."/>
            <person name="Walenz B.P."/>
            <person name="Lima Bde A."/>
            <person name="Ribeiro C.A."/>
            <person name="Nunes-Silva C.G."/>
            <person name="de Carvalho C.R."/>
            <person name="Soares C.M."/>
            <person name="de Menezes C.B."/>
            <person name="Matiolli C."/>
            <person name="Caffrey D."/>
            <person name="Araujo D.A."/>
            <person name="de Oliveira D.M."/>
            <person name="Golenbock D."/>
            <person name="Grisard E.C."/>
            <person name="Fantinatti-Garboggini F."/>
            <person name="de Carvalho F.M."/>
            <person name="Barcellos F.G."/>
            <person name="Prosdocimi F."/>
            <person name="May G."/>
            <person name="Azevedo Junior G.M."/>
            <person name="Guimaraes G.M."/>
            <person name="Goldman G.H."/>
            <person name="Padilha I.Q."/>
            <person name="Batista Jda S."/>
            <person name="Ferro J.A."/>
            <person name="Ribeiro J.M."/>
            <person name="Fietto J.L."/>
            <person name="Dabbas K.M."/>
            <person name="Cerdeira L."/>
            <person name="Agnez-Lima L.F."/>
            <person name="Brocchi M."/>
            <person name="de Carvalho M.O."/>
            <person name="Teixeira Mde M."/>
            <person name="Diniz Maia Mde M."/>
            <person name="Goldman M.H."/>
            <person name="Cruz Schneider M.P."/>
            <person name="Felipe M.S."/>
            <person name="Hungria M."/>
            <person name="Nicolas M.F."/>
            <person name="Pereira M."/>
            <person name="Montes M.A."/>
            <person name="Cantao M.E."/>
            <person name="Vincentz M."/>
            <person name="Rafael M.S."/>
            <person name="Silverman N."/>
            <person name="Stoco P.H."/>
            <person name="Souza R.C."/>
            <person name="Vicentini R."/>
            <person name="Gazzinelli R.T."/>
            <person name="Neves Rde O."/>
            <person name="Silva R."/>
            <person name="Astolfi-Filho S."/>
            <person name="Maciel T.E."/>
            <person name="Urmenyi T.P."/>
            <person name="Tadei W.P."/>
            <person name="Camargo E.P."/>
            <person name="de Vasconcelos A.T."/>
        </authorList>
    </citation>
    <scope>NUCLEOTIDE SEQUENCE</scope>
</reference>
<reference evidence="1" key="2">
    <citation type="submission" date="2010-05" db="EMBL/GenBank/DDBJ databases">
        <authorList>
            <person name="Almeida L.G."/>
            <person name="Nicolas M.F."/>
            <person name="Souza R.C."/>
            <person name="Vasconcelos A.T.R."/>
        </authorList>
    </citation>
    <scope>NUCLEOTIDE SEQUENCE</scope>
</reference>
<dbReference type="VEuPathDB" id="VectorBase:ADAC001612"/>
<keyword evidence="3" id="KW-1185">Reference proteome</keyword>
<dbReference type="EnsemblMetazoa" id="ADAC001612-RA">
    <property type="protein sequence ID" value="ADAC001612-PA"/>
    <property type="gene ID" value="ADAC001612"/>
</dbReference>
<sequence length="84" mass="9498">MVANLEDRPLYRRPKLEEFIDKFSGDGATDRVEVWIEQLKHPFYPYGMSNAEKLHTTRKLLSGTAALLAKNANAASFEGATDHF</sequence>
<protein>
    <submittedName>
        <fullName evidence="1 2">Uncharacterized protein</fullName>
    </submittedName>
</protein>
<dbReference type="EMBL" id="ADMH02000417">
    <property type="protein sequence ID" value="ETN66598.1"/>
    <property type="molecule type" value="Genomic_DNA"/>
</dbReference>
<evidence type="ECO:0000313" key="3">
    <source>
        <dbReference type="Proteomes" id="UP000000673"/>
    </source>
</evidence>
<dbReference type="Proteomes" id="UP000000673">
    <property type="component" value="Unassembled WGS sequence"/>
</dbReference>
<proteinExistence type="predicted"/>
<dbReference type="AlphaFoldDB" id="W5JTI7"/>
<dbReference type="HOGENOM" id="CLU_2529295_0_0_1"/>